<proteinExistence type="predicted"/>
<keyword evidence="1" id="KW-0812">Transmembrane</keyword>
<feature type="transmembrane region" description="Helical" evidence="1">
    <location>
        <begin position="12"/>
        <end position="29"/>
    </location>
</feature>
<keyword evidence="3" id="KW-1185">Reference proteome</keyword>
<evidence type="ECO:0008006" key="4">
    <source>
        <dbReference type="Google" id="ProtNLM"/>
    </source>
</evidence>
<gene>
    <name evidence="2" type="ORF">AN963_07160</name>
</gene>
<accession>A0ABR5NF10</accession>
<keyword evidence="1" id="KW-0472">Membrane</keyword>
<organism evidence="2 3">
    <name type="scientific">Brevibacillus choshinensis</name>
    <dbReference type="NCBI Taxonomy" id="54911"/>
    <lineage>
        <taxon>Bacteria</taxon>
        <taxon>Bacillati</taxon>
        <taxon>Bacillota</taxon>
        <taxon>Bacilli</taxon>
        <taxon>Bacillales</taxon>
        <taxon>Paenibacillaceae</taxon>
        <taxon>Brevibacillus</taxon>
    </lineage>
</organism>
<evidence type="ECO:0000313" key="3">
    <source>
        <dbReference type="Proteomes" id="UP000051063"/>
    </source>
</evidence>
<dbReference type="EMBL" id="LJJB01000007">
    <property type="protein sequence ID" value="KQL50162.1"/>
    <property type="molecule type" value="Genomic_DNA"/>
</dbReference>
<evidence type="ECO:0000313" key="2">
    <source>
        <dbReference type="EMBL" id="KQL50162.1"/>
    </source>
</evidence>
<protein>
    <recommendedName>
        <fullName evidence="4">VanZ-like domain-containing protein</fullName>
    </recommendedName>
</protein>
<sequence>MEGKALKRWKSFRFWLVVVSMLICVNNYVGNDGANILLISLNPFLNAIAYLEPIRHSIFDYESAKFAIDSAVISVRFPAYVLHVGSFFLIGVVMDQMVWRWKFRQRLDR</sequence>
<comment type="caution">
    <text evidence="2">The sequence shown here is derived from an EMBL/GenBank/DDBJ whole genome shotgun (WGS) entry which is preliminary data.</text>
</comment>
<evidence type="ECO:0000256" key="1">
    <source>
        <dbReference type="SAM" id="Phobius"/>
    </source>
</evidence>
<keyword evidence="1" id="KW-1133">Transmembrane helix</keyword>
<name>A0ABR5NF10_BRECH</name>
<reference evidence="2 3" key="1">
    <citation type="submission" date="2015-09" db="EMBL/GenBank/DDBJ databases">
        <title>Genome sequencing project for genomic taxonomy and phylogenomics of Bacillus-like bacteria.</title>
        <authorList>
            <person name="Liu B."/>
            <person name="Wang J."/>
            <person name="Zhu Y."/>
            <person name="Liu G."/>
            <person name="Chen Q."/>
            <person name="Chen Z."/>
            <person name="Lan J."/>
            <person name="Che J."/>
            <person name="Ge C."/>
            <person name="Shi H."/>
            <person name="Pan Z."/>
            <person name="Liu X."/>
        </authorList>
    </citation>
    <scope>NUCLEOTIDE SEQUENCE [LARGE SCALE GENOMIC DNA]</scope>
    <source>
        <strain evidence="2 3">DSM 8552</strain>
    </source>
</reference>
<dbReference type="Proteomes" id="UP000051063">
    <property type="component" value="Unassembled WGS sequence"/>
</dbReference>
<feature type="transmembrane region" description="Helical" evidence="1">
    <location>
        <begin position="80"/>
        <end position="99"/>
    </location>
</feature>